<dbReference type="EMBL" id="VSRR010000457">
    <property type="protein sequence ID" value="MPC15827.1"/>
    <property type="molecule type" value="Genomic_DNA"/>
</dbReference>
<keyword evidence="3" id="KW-1185">Reference proteome</keyword>
<proteinExistence type="predicted"/>
<evidence type="ECO:0000313" key="2">
    <source>
        <dbReference type="EMBL" id="MPC15827.1"/>
    </source>
</evidence>
<comment type="caution">
    <text evidence="2">The sequence shown here is derived from an EMBL/GenBank/DDBJ whole genome shotgun (WGS) entry which is preliminary data.</text>
</comment>
<sequence>MIQRGMGSYSAKLQKRNNALRQEASSSTTTTTKAPPDGAEPWPQRRAASHGVLSTQQATLSILTNINNSEHKCERLRVCDDPGRSNRHGRCEDTQREARACRGAGGAAPSRGRLQGPGTAGARPAVGAGSLATAGVATTQPAHNTHFVLCGLF</sequence>
<feature type="region of interest" description="Disordered" evidence="1">
    <location>
        <begin position="103"/>
        <end position="122"/>
    </location>
</feature>
<accession>A0A5B7D1B6</accession>
<evidence type="ECO:0000256" key="1">
    <source>
        <dbReference type="SAM" id="MobiDB-lite"/>
    </source>
</evidence>
<reference evidence="2 3" key="1">
    <citation type="submission" date="2019-05" db="EMBL/GenBank/DDBJ databases">
        <title>Another draft genome of Portunus trituberculatus and its Hox gene families provides insights of decapod evolution.</title>
        <authorList>
            <person name="Jeong J.-H."/>
            <person name="Song I."/>
            <person name="Kim S."/>
            <person name="Choi T."/>
            <person name="Kim D."/>
            <person name="Ryu S."/>
            <person name="Kim W."/>
        </authorList>
    </citation>
    <scope>NUCLEOTIDE SEQUENCE [LARGE SCALE GENOMIC DNA]</scope>
    <source>
        <tissue evidence="2">Muscle</tissue>
    </source>
</reference>
<dbReference type="AlphaFoldDB" id="A0A5B7D1B6"/>
<gene>
    <name evidence="2" type="ORF">E2C01_008630</name>
</gene>
<dbReference type="Proteomes" id="UP000324222">
    <property type="component" value="Unassembled WGS sequence"/>
</dbReference>
<name>A0A5B7D1B6_PORTR</name>
<organism evidence="2 3">
    <name type="scientific">Portunus trituberculatus</name>
    <name type="common">Swimming crab</name>
    <name type="synonym">Neptunus trituberculatus</name>
    <dbReference type="NCBI Taxonomy" id="210409"/>
    <lineage>
        <taxon>Eukaryota</taxon>
        <taxon>Metazoa</taxon>
        <taxon>Ecdysozoa</taxon>
        <taxon>Arthropoda</taxon>
        <taxon>Crustacea</taxon>
        <taxon>Multicrustacea</taxon>
        <taxon>Malacostraca</taxon>
        <taxon>Eumalacostraca</taxon>
        <taxon>Eucarida</taxon>
        <taxon>Decapoda</taxon>
        <taxon>Pleocyemata</taxon>
        <taxon>Brachyura</taxon>
        <taxon>Eubrachyura</taxon>
        <taxon>Portunoidea</taxon>
        <taxon>Portunidae</taxon>
        <taxon>Portuninae</taxon>
        <taxon>Portunus</taxon>
    </lineage>
</organism>
<evidence type="ECO:0000313" key="3">
    <source>
        <dbReference type="Proteomes" id="UP000324222"/>
    </source>
</evidence>
<feature type="region of interest" description="Disordered" evidence="1">
    <location>
        <begin position="1"/>
        <end position="55"/>
    </location>
</feature>
<protein>
    <submittedName>
        <fullName evidence="2">Uncharacterized protein</fullName>
    </submittedName>
</protein>